<evidence type="ECO:0000313" key="7">
    <source>
        <dbReference type="Proteomes" id="UP000051315"/>
    </source>
</evidence>
<evidence type="ECO:0000256" key="3">
    <source>
        <dbReference type="ARBA" id="ARBA00023125"/>
    </source>
</evidence>
<dbReference type="InterPro" id="IPR013762">
    <property type="entry name" value="Integrase-like_cat_sf"/>
</dbReference>
<protein>
    <submittedName>
        <fullName evidence="6">Integrase</fullName>
    </submittedName>
</protein>
<proteinExistence type="inferred from homology"/>
<dbReference type="InterPro" id="IPR050090">
    <property type="entry name" value="Tyrosine_recombinase_XerCD"/>
</dbReference>
<keyword evidence="2" id="KW-0229">DNA integration</keyword>
<dbReference type="AlphaFoldDB" id="A0A0R1VUZ3"/>
<evidence type="ECO:0000256" key="4">
    <source>
        <dbReference type="ARBA" id="ARBA00023172"/>
    </source>
</evidence>
<sequence>MRKWKKLPRHPNIFEYETQKGKRYGIRRGFTNSVGKKDEYTKSGFKTWRDADIVLKKFESDLAMDNISSITAQKVTVDQYWKKMSERKLELGIWKESTYKMQKQYYSKYLQPKFGAKTLNDVTRSSFQSFLDKLALDGLANTTIRTITSIMLNIMNSAENEDIILKNKLKGMLIRGHAPKDLTVETVDYEKWIKSAQKILNKYMLAMIYIGALGERRGELMGLRTDSFTFKKQKNGDEICGIKIDLQRTSDFLNGTGLKTKSSYRTIWVNGWIIDYIKYAIITSDNLRIGNNIHADKKWLWLNEKGEPFHPYHVNKITGKINKDSGIHITPHMLRHYFATKGMASNASDIEVMHWLGHSNLQMTADYTRPTALESSDLYSNVDSK</sequence>
<dbReference type="Gene3D" id="1.10.443.10">
    <property type="entry name" value="Intergrase catalytic core"/>
    <property type="match status" value="1"/>
</dbReference>
<feature type="domain" description="Tyr recombinase" evidence="5">
    <location>
        <begin position="177"/>
        <end position="380"/>
    </location>
</feature>
<dbReference type="PROSITE" id="PS51898">
    <property type="entry name" value="TYR_RECOMBINASE"/>
    <property type="match status" value="1"/>
</dbReference>
<dbReference type="Gene3D" id="1.10.150.130">
    <property type="match status" value="1"/>
</dbReference>
<dbReference type="InterPro" id="IPR011010">
    <property type="entry name" value="DNA_brk_join_enz"/>
</dbReference>
<dbReference type="InterPro" id="IPR002104">
    <property type="entry name" value="Integrase_catalytic"/>
</dbReference>
<dbReference type="Pfam" id="PF14659">
    <property type="entry name" value="Phage_int_SAM_3"/>
    <property type="match status" value="1"/>
</dbReference>
<dbReference type="PATRIC" id="fig|1423735.3.peg.1742"/>
<evidence type="ECO:0000256" key="1">
    <source>
        <dbReference type="ARBA" id="ARBA00008857"/>
    </source>
</evidence>
<dbReference type="SUPFAM" id="SSF56349">
    <property type="entry name" value="DNA breaking-rejoining enzymes"/>
    <property type="match status" value="1"/>
</dbReference>
<dbReference type="CDD" id="cd00397">
    <property type="entry name" value="DNA_BRE_C"/>
    <property type="match status" value="1"/>
</dbReference>
<dbReference type="GO" id="GO:0003677">
    <property type="term" value="F:DNA binding"/>
    <property type="evidence" value="ECO:0007669"/>
    <property type="project" value="UniProtKB-KW"/>
</dbReference>
<reference evidence="6 7" key="1">
    <citation type="journal article" date="2015" name="Genome Announc.">
        <title>Expanding the biotechnology potential of lactobacilli through comparative genomics of 213 strains and associated genera.</title>
        <authorList>
            <person name="Sun Z."/>
            <person name="Harris H.M."/>
            <person name="McCann A."/>
            <person name="Guo C."/>
            <person name="Argimon S."/>
            <person name="Zhang W."/>
            <person name="Yang X."/>
            <person name="Jeffery I.B."/>
            <person name="Cooney J.C."/>
            <person name="Kagawa T.F."/>
            <person name="Liu W."/>
            <person name="Song Y."/>
            <person name="Salvetti E."/>
            <person name="Wrobel A."/>
            <person name="Rasinkangas P."/>
            <person name="Parkhill J."/>
            <person name="Rea M.C."/>
            <person name="O'Sullivan O."/>
            <person name="Ritari J."/>
            <person name="Douillard F.P."/>
            <person name="Paul Ross R."/>
            <person name="Yang R."/>
            <person name="Briner A.E."/>
            <person name="Felis G.E."/>
            <person name="de Vos W.M."/>
            <person name="Barrangou R."/>
            <person name="Klaenhammer T.R."/>
            <person name="Caufield P.W."/>
            <person name="Cui Y."/>
            <person name="Zhang H."/>
            <person name="O'Toole P.W."/>
        </authorList>
    </citation>
    <scope>NUCLEOTIDE SEQUENCE [LARGE SCALE GENOMIC DNA]</scope>
    <source>
        <strain evidence="6 7">DSM 17758</strain>
    </source>
</reference>
<dbReference type="GO" id="GO:0015074">
    <property type="term" value="P:DNA integration"/>
    <property type="evidence" value="ECO:0007669"/>
    <property type="project" value="UniProtKB-KW"/>
</dbReference>
<organism evidence="6 7">
    <name type="scientific">Lapidilactobacillus concavus DSM 17758</name>
    <dbReference type="NCBI Taxonomy" id="1423735"/>
    <lineage>
        <taxon>Bacteria</taxon>
        <taxon>Bacillati</taxon>
        <taxon>Bacillota</taxon>
        <taxon>Bacilli</taxon>
        <taxon>Lactobacillales</taxon>
        <taxon>Lactobacillaceae</taxon>
        <taxon>Lapidilactobacillus</taxon>
    </lineage>
</organism>
<dbReference type="PANTHER" id="PTHR30349">
    <property type="entry name" value="PHAGE INTEGRASE-RELATED"/>
    <property type="match status" value="1"/>
</dbReference>
<evidence type="ECO:0000256" key="2">
    <source>
        <dbReference type="ARBA" id="ARBA00022908"/>
    </source>
</evidence>
<comment type="caution">
    <text evidence="6">The sequence shown here is derived from an EMBL/GenBank/DDBJ whole genome shotgun (WGS) entry which is preliminary data.</text>
</comment>
<accession>A0A0R1VUZ3</accession>
<dbReference type="InterPro" id="IPR004107">
    <property type="entry name" value="Integrase_SAM-like_N"/>
</dbReference>
<dbReference type="Proteomes" id="UP000051315">
    <property type="component" value="Unassembled WGS sequence"/>
</dbReference>
<dbReference type="PANTHER" id="PTHR30349:SF64">
    <property type="entry name" value="PROPHAGE INTEGRASE INTD-RELATED"/>
    <property type="match status" value="1"/>
</dbReference>
<keyword evidence="4" id="KW-0233">DNA recombination</keyword>
<gene>
    <name evidence="6" type="ORF">FC15_GL001678</name>
</gene>
<keyword evidence="7" id="KW-1185">Reference proteome</keyword>
<dbReference type="STRING" id="1423735.FC15_GL001678"/>
<name>A0A0R1VUZ3_9LACO</name>
<dbReference type="GO" id="GO:0006310">
    <property type="term" value="P:DNA recombination"/>
    <property type="evidence" value="ECO:0007669"/>
    <property type="project" value="UniProtKB-KW"/>
</dbReference>
<evidence type="ECO:0000259" key="5">
    <source>
        <dbReference type="PROSITE" id="PS51898"/>
    </source>
</evidence>
<dbReference type="Pfam" id="PF00589">
    <property type="entry name" value="Phage_integrase"/>
    <property type="match status" value="1"/>
</dbReference>
<keyword evidence="3" id="KW-0238">DNA-binding</keyword>
<dbReference type="RefSeq" id="WP_057824688.1">
    <property type="nucleotide sequence ID" value="NZ_AZFX01000050.1"/>
</dbReference>
<evidence type="ECO:0000313" key="6">
    <source>
        <dbReference type="EMBL" id="KRM09463.1"/>
    </source>
</evidence>
<dbReference type="InterPro" id="IPR010998">
    <property type="entry name" value="Integrase_recombinase_N"/>
</dbReference>
<comment type="similarity">
    <text evidence="1">Belongs to the 'phage' integrase family.</text>
</comment>
<dbReference type="OrthoDB" id="9801717at2"/>
<dbReference type="EMBL" id="AZFX01000050">
    <property type="protein sequence ID" value="KRM09463.1"/>
    <property type="molecule type" value="Genomic_DNA"/>
</dbReference>